<proteinExistence type="predicted"/>
<evidence type="ECO:0000313" key="1">
    <source>
        <dbReference type="EMBL" id="GLS13350.1"/>
    </source>
</evidence>
<gene>
    <name evidence="1" type="ORF">GCM10007935_07790</name>
</gene>
<reference evidence="2" key="1">
    <citation type="journal article" date="2019" name="Int. J. Syst. Evol. Microbiol.">
        <title>The Global Catalogue of Microorganisms (GCM) 10K type strain sequencing project: providing services to taxonomists for standard genome sequencing and annotation.</title>
        <authorList>
            <consortium name="The Broad Institute Genomics Platform"/>
            <consortium name="The Broad Institute Genome Sequencing Center for Infectious Disease"/>
            <person name="Wu L."/>
            <person name="Ma J."/>
        </authorList>
    </citation>
    <scope>NUCLEOTIDE SEQUENCE [LARGE SCALE GENOMIC DNA]</scope>
    <source>
        <strain evidence="2">NBRC 109341</strain>
    </source>
</reference>
<name>A0ABQ6C0G4_9BURK</name>
<organism evidence="1 2">
    <name type="scientific">Hydrogenophaga electricum</name>
    <dbReference type="NCBI Taxonomy" id="1230953"/>
    <lineage>
        <taxon>Bacteria</taxon>
        <taxon>Pseudomonadati</taxon>
        <taxon>Pseudomonadota</taxon>
        <taxon>Betaproteobacteria</taxon>
        <taxon>Burkholderiales</taxon>
        <taxon>Comamonadaceae</taxon>
        <taxon>Hydrogenophaga</taxon>
    </lineage>
</organism>
<sequence length="527" mass="56639">MIDVAKSYINGLLADSTYVNVTPGMDRDQLIEALTARMTPTLAAFIADNFEVASSINTPEIPLLGSGFDATVWKGRDGTPYAGQVFVSTRGTEPPWVDIWGADVDLAINVAARTQIIDMVNWWLRETTPAGIQAQQIKWDPLREKPGTIGMVEPGVVLADSVAGTGNLVGVTSVQVNGHSLGGHLASSFARIFGGDNSAVGSVRVESIETFNSAGFNGDNAEFFFAQIQGLLGTGLTSFDGVEAKQTNFFAENGIEVTTNTWWFEQMGERIALSQEQGLGTANHSMYRLTDLLALGAALEKLDSTLTIDKLNEMVKTGSNDPAGSLEGVLDALRLMLDPNAERLPVSDAGDSDVARKTYHETLAAWQQSGLFANLAGHLTLTPTTEIANLQSQSKTDFGAFLALYTLSPVVISTTDAGALAALKAIQGDLAVDWQADMNARLYGDTAYEYAFSEQWYADRAGMLAVLMVRNENDLEHEVLQGSGTPVTYRDLGSDTQVGVFLGWGVEILNKQWGEISANAEIYREAA</sequence>
<dbReference type="Proteomes" id="UP001156903">
    <property type="component" value="Unassembled WGS sequence"/>
</dbReference>
<comment type="caution">
    <text evidence="1">The sequence shown here is derived from an EMBL/GenBank/DDBJ whole genome shotgun (WGS) entry which is preliminary data.</text>
</comment>
<evidence type="ECO:0000313" key="2">
    <source>
        <dbReference type="Proteomes" id="UP001156903"/>
    </source>
</evidence>
<protein>
    <recommendedName>
        <fullName evidence="3">Fungal lipase-like domain-containing protein</fullName>
    </recommendedName>
</protein>
<dbReference type="EMBL" id="BSPB01000004">
    <property type="protein sequence ID" value="GLS13350.1"/>
    <property type="molecule type" value="Genomic_DNA"/>
</dbReference>
<accession>A0ABQ6C0G4</accession>
<evidence type="ECO:0008006" key="3">
    <source>
        <dbReference type="Google" id="ProtNLM"/>
    </source>
</evidence>
<dbReference type="RefSeq" id="WP_284306777.1">
    <property type="nucleotide sequence ID" value="NZ_BSPB01000004.1"/>
</dbReference>
<keyword evidence="2" id="KW-1185">Reference proteome</keyword>